<evidence type="ECO:0000256" key="2">
    <source>
        <dbReference type="ARBA" id="ARBA00022692"/>
    </source>
</evidence>
<proteinExistence type="predicted"/>
<feature type="non-terminal residue" evidence="7">
    <location>
        <position position="217"/>
    </location>
</feature>
<comment type="subcellular location">
    <subcellularLocation>
        <location evidence="1">Membrane</location>
        <topology evidence="1">Multi-pass membrane protein</topology>
    </subcellularLocation>
</comment>
<dbReference type="Pfam" id="PF13903">
    <property type="entry name" value="Claudin_2"/>
    <property type="match status" value="1"/>
</dbReference>
<evidence type="ECO:0000256" key="5">
    <source>
        <dbReference type="SAM" id="Phobius"/>
    </source>
</evidence>
<dbReference type="PANTHER" id="PTHR14347:SF3">
    <property type="entry name" value="CLAUDIN DOMAIN-CONTAINING PROTEIN 1"/>
    <property type="match status" value="1"/>
</dbReference>
<feature type="signal peptide" evidence="6">
    <location>
        <begin position="1"/>
        <end position="20"/>
    </location>
</feature>
<feature type="chain" id="PRO_5045835019" evidence="6">
    <location>
        <begin position="21"/>
        <end position="217"/>
    </location>
</feature>
<dbReference type="EMBL" id="JAAWVQ010050059">
    <property type="protein sequence ID" value="MBN3275365.1"/>
    <property type="molecule type" value="Genomic_DNA"/>
</dbReference>
<reference evidence="7" key="1">
    <citation type="journal article" date="2021" name="Cell">
        <title>Tracing the genetic footprints of vertebrate landing in non-teleost ray-finned fishes.</title>
        <authorList>
            <person name="Bi X."/>
            <person name="Wang K."/>
            <person name="Yang L."/>
            <person name="Pan H."/>
            <person name="Jiang H."/>
            <person name="Wei Q."/>
            <person name="Fang M."/>
            <person name="Yu H."/>
            <person name="Zhu C."/>
            <person name="Cai Y."/>
            <person name="He Y."/>
            <person name="Gan X."/>
            <person name="Zeng H."/>
            <person name="Yu D."/>
            <person name="Zhu Y."/>
            <person name="Jiang H."/>
            <person name="Qiu Q."/>
            <person name="Yang H."/>
            <person name="Zhang Y.E."/>
            <person name="Wang W."/>
            <person name="Zhu M."/>
            <person name="He S."/>
            <person name="Zhang G."/>
        </authorList>
    </citation>
    <scope>NUCLEOTIDE SEQUENCE</scope>
    <source>
        <strain evidence="7">Pddl_001</strain>
    </source>
</reference>
<keyword evidence="3 5" id="KW-1133">Transmembrane helix</keyword>
<evidence type="ECO:0000256" key="1">
    <source>
        <dbReference type="ARBA" id="ARBA00004141"/>
    </source>
</evidence>
<name>A0ABS2XM36_POLSP</name>
<keyword evidence="2 5" id="KW-0812">Transmembrane</keyword>
<dbReference type="Proteomes" id="UP001166093">
    <property type="component" value="Unassembled WGS sequence"/>
</dbReference>
<accession>A0ABS2XM36</accession>
<sequence>MDNRFVTALVIASVLSLLSAVYLCAAIGTDSWYEYHSQPAGADNGTTDFGQMKEDFLEGEFDEKAYSDTLFKMNGTLGLWKRCIVVSSDLYWYRSPDPKMVTRCVSFSLQNQFAPKYQEPGNHNSGEDLIRTYLWRCQFLLPFVSLGLMLFGALIAMCACACRSMYPTMGTGVLHLLSGKNPRTLPGFQRQGEGRNERLAILCAVCRFKLAWKRTIR</sequence>
<feature type="transmembrane region" description="Helical" evidence="5">
    <location>
        <begin position="139"/>
        <end position="162"/>
    </location>
</feature>
<dbReference type="InterPro" id="IPR004031">
    <property type="entry name" value="PMP22/EMP/MP20/Claudin"/>
</dbReference>
<comment type="caution">
    <text evidence="7">The sequence shown here is derived from an EMBL/GenBank/DDBJ whole genome shotgun (WGS) entry which is preliminary data.</text>
</comment>
<feature type="non-terminal residue" evidence="7">
    <location>
        <position position="1"/>
    </location>
</feature>
<keyword evidence="8" id="KW-1185">Reference proteome</keyword>
<evidence type="ECO:0000313" key="8">
    <source>
        <dbReference type="Proteomes" id="UP001166093"/>
    </source>
</evidence>
<evidence type="ECO:0000313" key="7">
    <source>
        <dbReference type="EMBL" id="MBN3275365.1"/>
    </source>
</evidence>
<evidence type="ECO:0000256" key="4">
    <source>
        <dbReference type="ARBA" id="ARBA00023136"/>
    </source>
</evidence>
<gene>
    <name evidence="7" type="primary">Cldnd1</name>
    <name evidence="7" type="ORF">GTO93_0001835</name>
</gene>
<dbReference type="PANTHER" id="PTHR14347">
    <property type="entry name" value="CLAUDIN DOMAIN-CONTAINING PROTEIN 1"/>
    <property type="match status" value="1"/>
</dbReference>
<evidence type="ECO:0000256" key="6">
    <source>
        <dbReference type="SAM" id="SignalP"/>
    </source>
</evidence>
<keyword evidence="6" id="KW-0732">Signal</keyword>
<keyword evidence="4 5" id="KW-0472">Membrane</keyword>
<dbReference type="InterPro" id="IPR042356">
    <property type="entry name" value="CLDN1"/>
</dbReference>
<dbReference type="Gene3D" id="1.20.140.150">
    <property type="match status" value="1"/>
</dbReference>
<organism evidence="7 8">
    <name type="scientific">Polyodon spathula</name>
    <name type="common">North American paddlefish</name>
    <name type="synonym">Squalus spathula</name>
    <dbReference type="NCBI Taxonomy" id="7913"/>
    <lineage>
        <taxon>Eukaryota</taxon>
        <taxon>Metazoa</taxon>
        <taxon>Chordata</taxon>
        <taxon>Craniata</taxon>
        <taxon>Vertebrata</taxon>
        <taxon>Euteleostomi</taxon>
        <taxon>Actinopterygii</taxon>
        <taxon>Chondrostei</taxon>
        <taxon>Acipenseriformes</taxon>
        <taxon>Polyodontidae</taxon>
        <taxon>Polyodon</taxon>
    </lineage>
</organism>
<protein>
    <submittedName>
        <fullName evidence="7">CLDN1 protein</fullName>
    </submittedName>
</protein>
<evidence type="ECO:0000256" key="3">
    <source>
        <dbReference type="ARBA" id="ARBA00022989"/>
    </source>
</evidence>